<dbReference type="Proteomes" id="UP001162131">
    <property type="component" value="Unassembled WGS sequence"/>
</dbReference>
<organism evidence="2 3">
    <name type="scientific">Blepharisma stoltei</name>
    <dbReference type="NCBI Taxonomy" id="1481888"/>
    <lineage>
        <taxon>Eukaryota</taxon>
        <taxon>Sar</taxon>
        <taxon>Alveolata</taxon>
        <taxon>Ciliophora</taxon>
        <taxon>Postciliodesmatophora</taxon>
        <taxon>Heterotrichea</taxon>
        <taxon>Heterotrichida</taxon>
        <taxon>Blepharismidae</taxon>
        <taxon>Blepharisma</taxon>
    </lineage>
</organism>
<keyword evidence="3" id="KW-1185">Reference proteome</keyword>
<dbReference type="AlphaFoldDB" id="A0AAU9JQW6"/>
<dbReference type="EMBL" id="CAJZBQ010000033">
    <property type="protein sequence ID" value="CAG9323294.1"/>
    <property type="molecule type" value="Genomic_DNA"/>
</dbReference>
<evidence type="ECO:0000256" key="1">
    <source>
        <dbReference type="SAM" id="MobiDB-lite"/>
    </source>
</evidence>
<comment type="caution">
    <text evidence="2">The sequence shown here is derived from an EMBL/GenBank/DDBJ whole genome shotgun (WGS) entry which is preliminary data.</text>
</comment>
<evidence type="ECO:0000313" key="3">
    <source>
        <dbReference type="Proteomes" id="UP001162131"/>
    </source>
</evidence>
<reference evidence="2" key="1">
    <citation type="submission" date="2021-09" db="EMBL/GenBank/DDBJ databases">
        <authorList>
            <consortium name="AG Swart"/>
            <person name="Singh M."/>
            <person name="Singh A."/>
            <person name="Seah K."/>
            <person name="Emmerich C."/>
        </authorList>
    </citation>
    <scope>NUCLEOTIDE SEQUENCE</scope>
    <source>
        <strain evidence="2">ATCC30299</strain>
    </source>
</reference>
<name>A0AAU9JQW6_9CILI</name>
<feature type="region of interest" description="Disordered" evidence="1">
    <location>
        <begin position="91"/>
        <end position="122"/>
    </location>
</feature>
<protein>
    <submittedName>
        <fullName evidence="2">Uncharacterized protein</fullName>
    </submittedName>
</protein>
<feature type="region of interest" description="Disordered" evidence="1">
    <location>
        <begin position="50"/>
        <end position="76"/>
    </location>
</feature>
<evidence type="ECO:0000313" key="2">
    <source>
        <dbReference type="EMBL" id="CAG9323294.1"/>
    </source>
</evidence>
<gene>
    <name evidence="2" type="ORF">BSTOLATCC_MIC33194</name>
</gene>
<sequence length="270" mass="31109">MIFKYEFIRKLLPIKMSTFLSDMRNTGGKKTIVDSLSNHYKHLNTIKPVVNSFDPPPKHVNAKSRPASKQSNLSEVKETFRRVSSVKNSKSSFSAPETFHLSSKLSQNRAKKKNSQITDHENNIKSMQRRINRIGSASERKKNPYDPIAHPALLLRDRDETNIYMVTDEFMQKMNQPPSISSAYNEIANNNKPVISDRQRELLEVPYIRLAEPEKALALKKEMLEIIVRKRILSQQDLEKFCSLVRERNSHIKSSEIDEAINFVINQVAS</sequence>
<proteinExistence type="predicted"/>
<accession>A0AAU9JQW6</accession>